<name>A0A401S041_CHIPU</name>
<organism evidence="2 3">
    <name type="scientific">Chiloscyllium punctatum</name>
    <name type="common">Brownbanded bambooshark</name>
    <name type="synonym">Hemiscyllium punctatum</name>
    <dbReference type="NCBI Taxonomy" id="137246"/>
    <lineage>
        <taxon>Eukaryota</taxon>
        <taxon>Metazoa</taxon>
        <taxon>Chordata</taxon>
        <taxon>Craniata</taxon>
        <taxon>Vertebrata</taxon>
        <taxon>Chondrichthyes</taxon>
        <taxon>Elasmobranchii</taxon>
        <taxon>Galeomorphii</taxon>
        <taxon>Galeoidea</taxon>
        <taxon>Orectolobiformes</taxon>
        <taxon>Hemiscylliidae</taxon>
        <taxon>Chiloscyllium</taxon>
    </lineage>
</organism>
<proteinExistence type="predicted"/>
<comment type="caution">
    <text evidence="2">The sequence shown here is derived from an EMBL/GenBank/DDBJ whole genome shotgun (WGS) entry which is preliminary data.</text>
</comment>
<feature type="region of interest" description="Disordered" evidence="1">
    <location>
        <begin position="1"/>
        <end position="89"/>
    </location>
</feature>
<dbReference type="AlphaFoldDB" id="A0A401S041"/>
<feature type="compositionally biased region" description="Basic and acidic residues" evidence="1">
    <location>
        <begin position="66"/>
        <end position="76"/>
    </location>
</feature>
<sequence length="89" mass="9782">MLQADGRLRSSSNGYGRALSARTCRRRWRALTSGPESERRERPGPGFQSGRRGEGRGDGPPATAAREGRTRSHSDPVPRLCLLQPQVLL</sequence>
<keyword evidence="3" id="KW-1185">Reference proteome</keyword>
<protein>
    <submittedName>
        <fullName evidence="2">Uncharacterized protein</fullName>
    </submittedName>
</protein>
<evidence type="ECO:0000256" key="1">
    <source>
        <dbReference type="SAM" id="MobiDB-lite"/>
    </source>
</evidence>
<dbReference type="Proteomes" id="UP000287033">
    <property type="component" value="Unassembled WGS sequence"/>
</dbReference>
<dbReference type="EMBL" id="BEZZ01000037">
    <property type="protein sequence ID" value="GCC23749.1"/>
    <property type="molecule type" value="Genomic_DNA"/>
</dbReference>
<accession>A0A401S041</accession>
<evidence type="ECO:0000313" key="3">
    <source>
        <dbReference type="Proteomes" id="UP000287033"/>
    </source>
</evidence>
<gene>
    <name evidence="2" type="ORF">chiPu_0002147</name>
</gene>
<reference evidence="2 3" key="1">
    <citation type="journal article" date="2018" name="Nat. Ecol. Evol.">
        <title>Shark genomes provide insights into elasmobranch evolution and the origin of vertebrates.</title>
        <authorList>
            <person name="Hara Y"/>
            <person name="Yamaguchi K"/>
            <person name="Onimaru K"/>
            <person name="Kadota M"/>
            <person name="Koyanagi M"/>
            <person name="Keeley SD"/>
            <person name="Tatsumi K"/>
            <person name="Tanaka K"/>
            <person name="Motone F"/>
            <person name="Kageyama Y"/>
            <person name="Nozu R"/>
            <person name="Adachi N"/>
            <person name="Nishimura O"/>
            <person name="Nakagawa R"/>
            <person name="Tanegashima C"/>
            <person name="Kiyatake I"/>
            <person name="Matsumoto R"/>
            <person name="Murakumo K"/>
            <person name="Nishida K"/>
            <person name="Terakita A"/>
            <person name="Kuratani S"/>
            <person name="Sato K"/>
            <person name="Hyodo S Kuraku.S."/>
        </authorList>
    </citation>
    <scope>NUCLEOTIDE SEQUENCE [LARGE SCALE GENOMIC DNA]</scope>
</reference>
<evidence type="ECO:0000313" key="2">
    <source>
        <dbReference type="EMBL" id="GCC23749.1"/>
    </source>
</evidence>